<dbReference type="EMBL" id="ACBY02000023">
    <property type="protein sequence ID" value="EFB76085.1"/>
    <property type="molecule type" value="Genomic_DNA"/>
</dbReference>
<reference evidence="1" key="1">
    <citation type="submission" date="2009-12" db="EMBL/GenBank/DDBJ databases">
        <authorList>
            <person name="Weinstock G."/>
            <person name="Sodergren E."/>
            <person name="Clifton S."/>
            <person name="Fulton L."/>
            <person name="Fulton B."/>
            <person name="Courtney L."/>
            <person name="Fronick C."/>
            <person name="Harrison M."/>
            <person name="Strong C."/>
            <person name="Farmer C."/>
            <person name="Delahaunty K."/>
            <person name="Markovic C."/>
            <person name="Hall O."/>
            <person name="Minx P."/>
            <person name="Tomlinson C."/>
            <person name="Mitreva M."/>
            <person name="Nelson J."/>
            <person name="Hou S."/>
            <person name="Wollam A."/>
            <person name="Pepin K.H."/>
            <person name="Johnson M."/>
            <person name="Bhonagiri V."/>
            <person name="Nash W.E."/>
            <person name="Warren W."/>
            <person name="Chinwalla A."/>
            <person name="Mardis E.R."/>
            <person name="Wilson R.K."/>
        </authorList>
    </citation>
    <scope>NUCLEOTIDE SEQUENCE [LARGE SCALE GENOMIC DNA]</scope>
    <source>
        <strain evidence="1">DSM 15176</strain>
    </source>
</reference>
<dbReference type="Proteomes" id="UP000003438">
    <property type="component" value="Unassembled WGS sequence"/>
</dbReference>
<accession>D1PNF0</accession>
<evidence type="ECO:0000313" key="1">
    <source>
        <dbReference type="EMBL" id="EFB76085.1"/>
    </source>
</evidence>
<sequence length="41" mass="4565">MPARIFRAGLACASLAGCGWRLHQSNRFCAADAVRNERKYP</sequence>
<name>D1PNF0_9FIRM</name>
<dbReference type="PROSITE" id="PS51257">
    <property type="entry name" value="PROKAR_LIPOPROTEIN"/>
    <property type="match status" value="1"/>
</dbReference>
<dbReference type="AlphaFoldDB" id="D1PNF0"/>
<dbReference type="HOGENOM" id="CLU_3277620_0_0_9"/>
<comment type="caution">
    <text evidence="1">The sequence shown here is derived from an EMBL/GenBank/DDBJ whole genome shotgun (WGS) entry which is preliminary data.</text>
</comment>
<gene>
    <name evidence="1" type="ORF">SUBVAR_05871</name>
</gene>
<organism evidence="1 2">
    <name type="scientific">Subdoligranulum variabile DSM 15176</name>
    <dbReference type="NCBI Taxonomy" id="411471"/>
    <lineage>
        <taxon>Bacteria</taxon>
        <taxon>Bacillati</taxon>
        <taxon>Bacillota</taxon>
        <taxon>Clostridia</taxon>
        <taxon>Eubacteriales</taxon>
        <taxon>Oscillospiraceae</taxon>
        <taxon>Subdoligranulum</taxon>
    </lineage>
</organism>
<protein>
    <recommendedName>
        <fullName evidence="3">Lipoprotein</fullName>
    </recommendedName>
</protein>
<keyword evidence="2" id="KW-1185">Reference proteome</keyword>
<evidence type="ECO:0000313" key="2">
    <source>
        <dbReference type="Proteomes" id="UP000003438"/>
    </source>
</evidence>
<evidence type="ECO:0008006" key="3">
    <source>
        <dbReference type="Google" id="ProtNLM"/>
    </source>
</evidence>
<proteinExistence type="predicted"/>